<feature type="transmembrane region" description="Helical" evidence="1">
    <location>
        <begin position="12"/>
        <end position="33"/>
    </location>
</feature>
<evidence type="ECO:0000313" key="2">
    <source>
        <dbReference type="EMBL" id="KAG5656422.1"/>
    </source>
</evidence>
<dbReference type="Proteomes" id="UP000782241">
    <property type="component" value="Unassembled WGS sequence"/>
</dbReference>
<keyword evidence="1" id="KW-0812">Transmembrane</keyword>
<keyword evidence="3" id="KW-1185">Reference proteome</keyword>
<dbReference type="EMBL" id="JAGPUO010000021">
    <property type="protein sequence ID" value="KAG5656422.1"/>
    <property type="molecule type" value="Genomic_DNA"/>
</dbReference>
<feature type="transmembrane region" description="Helical" evidence="1">
    <location>
        <begin position="75"/>
        <end position="95"/>
    </location>
</feature>
<sequence>VWESAKFYFVEFDVVGMILTLVSFSLILTLLNIATRAPNGWKTDYIIAMIVVGVVYLAGIAAWEKCLLRWYGRYYWPTVFGIPWCVLVTAILIHFRQPGNDISYLVMCQAFYGIFQGI</sequence>
<name>A0A9P7H0Q1_9HYPO</name>
<feature type="non-terminal residue" evidence="2">
    <location>
        <position position="1"/>
    </location>
</feature>
<proteinExistence type="predicted"/>
<accession>A0A9P7H0Q1</accession>
<reference evidence="2" key="1">
    <citation type="submission" date="2021-04" db="EMBL/GenBank/DDBJ databases">
        <title>Draft genome of Fusarium avenaceum strain F156N33, isolated from an atmospheric sample in Virginia.</title>
        <authorList>
            <person name="Yang S."/>
            <person name="Vinatzer B.A."/>
            <person name="Coleman J."/>
        </authorList>
    </citation>
    <scope>NUCLEOTIDE SEQUENCE</scope>
    <source>
        <strain evidence="2">F156N33</strain>
    </source>
</reference>
<keyword evidence="1" id="KW-0472">Membrane</keyword>
<protein>
    <submittedName>
        <fullName evidence="2">Uncharacterized protein</fullName>
    </submittedName>
</protein>
<dbReference type="AlphaFoldDB" id="A0A9P7H0Q1"/>
<evidence type="ECO:0000256" key="1">
    <source>
        <dbReference type="SAM" id="Phobius"/>
    </source>
</evidence>
<comment type="caution">
    <text evidence="2">The sequence shown here is derived from an EMBL/GenBank/DDBJ whole genome shotgun (WGS) entry which is preliminary data.</text>
</comment>
<keyword evidence="1" id="KW-1133">Transmembrane helix</keyword>
<organism evidence="2 3">
    <name type="scientific">Fusarium avenaceum</name>
    <dbReference type="NCBI Taxonomy" id="40199"/>
    <lineage>
        <taxon>Eukaryota</taxon>
        <taxon>Fungi</taxon>
        <taxon>Dikarya</taxon>
        <taxon>Ascomycota</taxon>
        <taxon>Pezizomycotina</taxon>
        <taxon>Sordariomycetes</taxon>
        <taxon>Hypocreomycetidae</taxon>
        <taxon>Hypocreales</taxon>
        <taxon>Nectriaceae</taxon>
        <taxon>Fusarium</taxon>
        <taxon>Fusarium tricinctum species complex</taxon>
    </lineage>
</organism>
<feature type="transmembrane region" description="Helical" evidence="1">
    <location>
        <begin position="45"/>
        <end position="63"/>
    </location>
</feature>
<evidence type="ECO:0000313" key="3">
    <source>
        <dbReference type="Proteomes" id="UP000782241"/>
    </source>
</evidence>
<gene>
    <name evidence="2" type="ORF">KAF25_000009</name>
</gene>